<evidence type="ECO:0000256" key="1">
    <source>
        <dbReference type="SAM" id="MobiDB-lite"/>
    </source>
</evidence>
<reference evidence="2 3" key="1">
    <citation type="journal article" date="2024" name="BMC Genomics">
        <title>De novo assembly and annotation of Popillia japonica's genome with initial clues to its potential as an invasive pest.</title>
        <authorList>
            <person name="Cucini C."/>
            <person name="Boschi S."/>
            <person name="Funari R."/>
            <person name="Cardaioli E."/>
            <person name="Iannotti N."/>
            <person name="Marturano G."/>
            <person name="Paoli F."/>
            <person name="Bruttini M."/>
            <person name="Carapelli A."/>
            <person name="Frati F."/>
            <person name="Nardi F."/>
        </authorList>
    </citation>
    <scope>NUCLEOTIDE SEQUENCE [LARGE SCALE GENOMIC DNA]</scope>
    <source>
        <strain evidence="2">DMR45628</strain>
    </source>
</reference>
<feature type="region of interest" description="Disordered" evidence="1">
    <location>
        <begin position="61"/>
        <end position="166"/>
    </location>
</feature>
<gene>
    <name evidence="2" type="ORF">QE152_g13380</name>
</gene>
<evidence type="ECO:0000313" key="3">
    <source>
        <dbReference type="Proteomes" id="UP001458880"/>
    </source>
</evidence>
<protein>
    <submittedName>
        <fullName evidence="2">Uncharacterized protein</fullName>
    </submittedName>
</protein>
<sequence>MAQIKNLQRLLERRRNNKKLAKRKLFKTSNRQVDSSPPKASPIDMDTSFCSTASLVRTICANSNSSRKRKSSPSPSQSPRRFKVSAMIHSADDSHSAADQTGLGQSVLGRTGTSSPANPQQNPSSRRCPELPKRSLRAPVASPSSRSLQNTKAKISAPISAPMVNY</sequence>
<name>A0AAW1LC22_POPJA</name>
<dbReference type="EMBL" id="JASPKY010000127">
    <property type="protein sequence ID" value="KAK9731745.1"/>
    <property type="molecule type" value="Genomic_DNA"/>
</dbReference>
<organism evidence="2 3">
    <name type="scientific">Popillia japonica</name>
    <name type="common">Japanese beetle</name>
    <dbReference type="NCBI Taxonomy" id="7064"/>
    <lineage>
        <taxon>Eukaryota</taxon>
        <taxon>Metazoa</taxon>
        <taxon>Ecdysozoa</taxon>
        <taxon>Arthropoda</taxon>
        <taxon>Hexapoda</taxon>
        <taxon>Insecta</taxon>
        <taxon>Pterygota</taxon>
        <taxon>Neoptera</taxon>
        <taxon>Endopterygota</taxon>
        <taxon>Coleoptera</taxon>
        <taxon>Polyphaga</taxon>
        <taxon>Scarabaeiformia</taxon>
        <taxon>Scarabaeidae</taxon>
        <taxon>Rutelinae</taxon>
        <taxon>Popillia</taxon>
    </lineage>
</organism>
<comment type="caution">
    <text evidence="2">The sequence shown here is derived from an EMBL/GenBank/DDBJ whole genome shotgun (WGS) entry which is preliminary data.</text>
</comment>
<accession>A0AAW1LC22</accession>
<feature type="compositionally biased region" description="Low complexity" evidence="1">
    <location>
        <begin position="114"/>
        <end position="125"/>
    </location>
</feature>
<dbReference type="Proteomes" id="UP001458880">
    <property type="component" value="Unassembled WGS sequence"/>
</dbReference>
<dbReference type="AlphaFoldDB" id="A0AAW1LC22"/>
<keyword evidence="3" id="KW-1185">Reference proteome</keyword>
<evidence type="ECO:0000313" key="2">
    <source>
        <dbReference type="EMBL" id="KAK9731745.1"/>
    </source>
</evidence>
<feature type="compositionally biased region" description="Polar residues" evidence="1">
    <location>
        <begin position="142"/>
        <end position="153"/>
    </location>
</feature>
<proteinExistence type="predicted"/>
<feature type="region of interest" description="Disordered" evidence="1">
    <location>
        <begin position="1"/>
        <end position="45"/>
    </location>
</feature>
<feature type="compositionally biased region" description="Basic residues" evidence="1">
    <location>
        <begin position="15"/>
        <end position="26"/>
    </location>
</feature>